<accession>A0A015IGI2</accession>
<dbReference type="HOGENOM" id="CLU_042186_2_0_1"/>
<dbReference type="EMBL" id="JEMT01029076">
    <property type="protein sequence ID" value="EXX53110.1"/>
    <property type="molecule type" value="Genomic_DNA"/>
</dbReference>
<evidence type="ECO:0000256" key="1">
    <source>
        <dbReference type="SAM" id="MobiDB-lite"/>
    </source>
</evidence>
<organism evidence="2 3">
    <name type="scientific">Rhizophagus irregularis (strain DAOM 197198w)</name>
    <name type="common">Glomus intraradices</name>
    <dbReference type="NCBI Taxonomy" id="1432141"/>
    <lineage>
        <taxon>Eukaryota</taxon>
        <taxon>Fungi</taxon>
        <taxon>Fungi incertae sedis</taxon>
        <taxon>Mucoromycota</taxon>
        <taxon>Glomeromycotina</taxon>
        <taxon>Glomeromycetes</taxon>
        <taxon>Glomerales</taxon>
        <taxon>Glomeraceae</taxon>
        <taxon>Rhizophagus</taxon>
    </lineage>
</organism>
<feature type="region of interest" description="Disordered" evidence="1">
    <location>
        <begin position="177"/>
        <end position="228"/>
    </location>
</feature>
<proteinExistence type="predicted"/>
<sequence>MSMDKSRIPNEEALDFVSKFNKIYFQTFTHHLSSFVTDGFLKDLFEKNPSVPKDKAQILIERFGETANPANFSSQAQATNIQPTTLSLIFSIALYAASKSWDNFSTQFYLNFGDTGIDDDDDDDGSQHTDDYLMDESYQLKPDVDELLRQGFQMPPNPVPIKLPSMPDIVMPPVDQTVIPENSWKKDKQKVRVTDDKQVANQSTKAKPDVKTSAQNSQKGKKSSEPEATQILTGYEAVGEEQERIRDIIVYDIPYTWNLQKIIAELKFWGNAIKCSVKWQHKYQTLRVKIELSSFALPQFNKYWTTDLGGIPVRWFPASWTLREKKQREKFQAVIHDILEFMTMATLWMDCKPCEFLMKCGASSFKIIQTSKGRRKLVAYFENWETTLRALDTPQFYVPDGKELKWYQHSIPTLKKAQNKLKAKNTPNPKKSSKSDKNLESNQPKKKDKPTSSKKVPKNNNQEEKHPKTQKKAKNSSKKKGGNKDNKAVLAEILTLLQKLV</sequence>
<feature type="region of interest" description="Disordered" evidence="1">
    <location>
        <begin position="418"/>
        <end position="488"/>
    </location>
</feature>
<gene>
    <name evidence="2" type="ORF">RirG_246980</name>
</gene>
<dbReference type="AlphaFoldDB" id="A0A015IGI2"/>
<reference evidence="2 3" key="1">
    <citation type="submission" date="2014-02" db="EMBL/GenBank/DDBJ databases">
        <title>Single nucleus genome sequencing reveals high similarity among nuclei of an endomycorrhizal fungus.</title>
        <authorList>
            <person name="Lin K."/>
            <person name="Geurts R."/>
            <person name="Zhang Z."/>
            <person name="Limpens E."/>
            <person name="Saunders D.G."/>
            <person name="Mu D."/>
            <person name="Pang E."/>
            <person name="Cao H."/>
            <person name="Cha H."/>
            <person name="Lin T."/>
            <person name="Zhou Q."/>
            <person name="Shang Y."/>
            <person name="Li Y."/>
            <person name="Ivanov S."/>
            <person name="Sharma T."/>
            <person name="Velzen R.V."/>
            <person name="Ruijter N.D."/>
            <person name="Aanen D.K."/>
            <person name="Win J."/>
            <person name="Kamoun S."/>
            <person name="Bisseling T."/>
            <person name="Huang S."/>
        </authorList>
    </citation>
    <scope>NUCLEOTIDE SEQUENCE [LARGE SCALE GENOMIC DNA]</scope>
    <source>
        <strain evidence="3">DAOM197198w</strain>
    </source>
</reference>
<evidence type="ECO:0000313" key="3">
    <source>
        <dbReference type="Proteomes" id="UP000022910"/>
    </source>
</evidence>
<name>A0A015IGI2_RHIIW</name>
<comment type="caution">
    <text evidence="2">The sequence shown here is derived from an EMBL/GenBank/DDBJ whole genome shotgun (WGS) entry which is preliminary data.</text>
</comment>
<feature type="compositionally biased region" description="Basic residues" evidence="1">
    <location>
        <begin position="468"/>
        <end position="481"/>
    </location>
</feature>
<feature type="compositionally biased region" description="Basic and acidic residues" evidence="1">
    <location>
        <begin position="183"/>
        <end position="198"/>
    </location>
</feature>
<evidence type="ECO:0000313" key="2">
    <source>
        <dbReference type="EMBL" id="EXX53110.1"/>
    </source>
</evidence>
<feature type="compositionally biased region" description="Basic and acidic residues" evidence="1">
    <location>
        <begin position="433"/>
        <end position="451"/>
    </location>
</feature>
<dbReference type="Proteomes" id="UP000022910">
    <property type="component" value="Unassembled WGS sequence"/>
</dbReference>
<protein>
    <submittedName>
        <fullName evidence="2">Uncharacterized protein</fullName>
    </submittedName>
</protein>
<keyword evidence="3" id="KW-1185">Reference proteome</keyword>